<name>A0AAU3HXN4_9ACTN</name>
<dbReference type="AlphaFoldDB" id="A0AAU3HXN4"/>
<evidence type="ECO:0000313" key="2">
    <source>
        <dbReference type="EMBL" id="WTZ09073.1"/>
    </source>
</evidence>
<accession>A0AAU3HXN4</accession>
<proteinExistence type="predicted"/>
<organism evidence="2">
    <name type="scientific">Streptomyces sp. NBC_01393</name>
    <dbReference type="NCBI Taxonomy" id="2903851"/>
    <lineage>
        <taxon>Bacteria</taxon>
        <taxon>Bacillati</taxon>
        <taxon>Actinomycetota</taxon>
        <taxon>Actinomycetes</taxon>
        <taxon>Kitasatosporales</taxon>
        <taxon>Streptomycetaceae</taxon>
        <taxon>Streptomyces</taxon>
    </lineage>
</organism>
<feature type="signal peptide" evidence="1">
    <location>
        <begin position="1"/>
        <end position="24"/>
    </location>
</feature>
<reference evidence="2" key="1">
    <citation type="submission" date="2022-10" db="EMBL/GenBank/DDBJ databases">
        <title>The complete genomes of actinobacterial strains from the NBC collection.</title>
        <authorList>
            <person name="Joergensen T.S."/>
            <person name="Alvarez Arevalo M."/>
            <person name="Sterndorff E.B."/>
            <person name="Faurdal D."/>
            <person name="Vuksanovic O."/>
            <person name="Mourched A.-S."/>
            <person name="Charusanti P."/>
            <person name="Shaw S."/>
            <person name="Blin K."/>
            <person name="Weber T."/>
        </authorList>
    </citation>
    <scope>NUCLEOTIDE SEQUENCE</scope>
    <source>
        <strain evidence="2">NBC_01393</strain>
    </source>
</reference>
<dbReference type="EMBL" id="CP109546">
    <property type="protein sequence ID" value="WTZ09073.1"/>
    <property type="molecule type" value="Genomic_DNA"/>
</dbReference>
<keyword evidence="1" id="KW-0732">Signal</keyword>
<protein>
    <recommendedName>
        <fullName evidence="3">Lipoprotein</fullName>
    </recommendedName>
</protein>
<gene>
    <name evidence="2" type="ORF">OG699_14345</name>
</gene>
<evidence type="ECO:0008006" key="3">
    <source>
        <dbReference type="Google" id="ProtNLM"/>
    </source>
</evidence>
<evidence type="ECO:0000256" key="1">
    <source>
        <dbReference type="SAM" id="SignalP"/>
    </source>
</evidence>
<feature type="chain" id="PRO_5043782634" description="Lipoprotein" evidence="1">
    <location>
        <begin position="25"/>
        <end position="176"/>
    </location>
</feature>
<sequence>MQQRDGIRGPVRLVLAVSVVAALATQLAACSDDSSPSDTASKAASAASKAASAVSEAASAATQAGDALASATAEAGRKFDEFKGGVDAKGEVKLDGTASPDSDGRATVKVTVTNPTSSAKSYVVQVDFTDTSGNLLDTTVVTVNDVAGGASKDGTARSNRSLTGDVKTDVARAVRY</sequence>